<dbReference type="SUPFAM" id="SSF48452">
    <property type="entry name" value="TPR-like"/>
    <property type="match status" value="1"/>
</dbReference>
<dbReference type="InterPro" id="IPR011990">
    <property type="entry name" value="TPR-like_helical_dom_sf"/>
</dbReference>
<sequence>MEAEGDSEKAMQLFEEALDVYKETSSISPNAAAVYENISALKVAQGLRGEEAIAASASALKIRRRTKGDEDADTKLRMTTHRSLLRLLLESRS</sequence>
<accession>A0AAD2G2L6</accession>
<protein>
    <submittedName>
        <fullName evidence="2">Uncharacterized protein</fullName>
    </submittedName>
</protein>
<keyword evidence="3" id="KW-1185">Reference proteome</keyword>
<dbReference type="Gene3D" id="1.25.40.10">
    <property type="entry name" value="Tetratricopeptide repeat domain"/>
    <property type="match status" value="1"/>
</dbReference>
<evidence type="ECO:0000313" key="3">
    <source>
        <dbReference type="Proteomes" id="UP001295423"/>
    </source>
</evidence>
<dbReference type="EMBL" id="CAKOGP040002003">
    <property type="protein sequence ID" value="CAJ1959573.1"/>
    <property type="molecule type" value="Genomic_DNA"/>
</dbReference>
<proteinExistence type="predicted"/>
<name>A0AAD2G2L6_9STRA</name>
<dbReference type="AlphaFoldDB" id="A0AAD2G2L6"/>
<evidence type="ECO:0000313" key="2">
    <source>
        <dbReference type="EMBL" id="CAJ1960268.1"/>
    </source>
</evidence>
<reference evidence="2" key="1">
    <citation type="submission" date="2023-08" db="EMBL/GenBank/DDBJ databases">
        <authorList>
            <person name="Audoor S."/>
            <person name="Bilcke G."/>
        </authorList>
    </citation>
    <scope>NUCLEOTIDE SEQUENCE</scope>
</reference>
<gene>
    <name evidence="1" type="ORF">CYCCA115_LOCUS17994</name>
    <name evidence="2" type="ORF">CYCCA115_LOCUS18648</name>
</gene>
<organism evidence="2 3">
    <name type="scientific">Cylindrotheca closterium</name>
    <dbReference type="NCBI Taxonomy" id="2856"/>
    <lineage>
        <taxon>Eukaryota</taxon>
        <taxon>Sar</taxon>
        <taxon>Stramenopiles</taxon>
        <taxon>Ochrophyta</taxon>
        <taxon>Bacillariophyta</taxon>
        <taxon>Bacillariophyceae</taxon>
        <taxon>Bacillariophycidae</taxon>
        <taxon>Bacillariales</taxon>
        <taxon>Bacillariaceae</taxon>
        <taxon>Cylindrotheca</taxon>
    </lineage>
</organism>
<comment type="caution">
    <text evidence="2">The sequence shown here is derived from an EMBL/GenBank/DDBJ whole genome shotgun (WGS) entry which is preliminary data.</text>
</comment>
<evidence type="ECO:0000313" key="1">
    <source>
        <dbReference type="EMBL" id="CAJ1959573.1"/>
    </source>
</evidence>
<dbReference type="Proteomes" id="UP001295423">
    <property type="component" value="Unassembled WGS sequence"/>
</dbReference>
<dbReference type="EMBL" id="CAKOGP040002057">
    <property type="protein sequence ID" value="CAJ1960268.1"/>
    <property type="molecule type" value="Genomic_DNA"/>
</dbReference>